<dbReference type="SUPFAM" id="SSF103473">
    <property type="entry name" value="MFS general substrate transporter"/>
    <property type="match status" value="2"/>
</dbReference>
<proteinExistence type="predicted"/>
<evidence type="ECO:0000256" key="5">
    <source>
        <dbReference type="SAM" id="Phobius"/>
    </source>
</evidence>
<evidence type="ECO:0000256" key="2">
    <source>
        <dbReference type="ARBA" id="ARBA00022989"/>
    </source>
</evidence>
<feature type="compositionally biased region" description="Polar residues" evidence="4">
    <location>
        <begin position="269"/>
        <end position="283"/>
    </location>
</feature>
<feature type="compositionally biased region" description="Low complexity" evidence="4">
    <location>
        <begin position="460"/>
        <end position="479"/>
    </location>
</feature>
<evidence type="ECO:0008006" key="8">
    <source>
        <dbReference type="Google" id="ProtNLM"/>
    </source>
</evidence>
<dbReference type="InterPro" id="IPR036259">
    <property type="entry name" value="MFS_trans_sf"/>
</dbReference>
<feature type="transmembrane region" description="Helical" evidence="5">
    <location>
        <begin position="178"/>
        <end position="198"/>
    </location>
</feature>
<feature type="transmembrane region" description="Helical" evidence="5">
    <location>
        <begin position="119"/>
        <end position="145"/>
    </location>
</feature>
<keyword evidence="1 5" id="KW-0812">Transmembrane</keyword>
<feature type="compositionally biased region" description="Low complexity" evidence="4">
    <location>
        <begin position="365"/>
        <end position="383"/>
    </location>
</feature>
<feature type="region of interest" description="Disordered" evidence="4">
    <location>
        <begin position="594"/>
        <end position="621"/>
    </location>
</feature>
<protein>
    <recommendedName>
        <fullName evidence="8">Sodium-dependent glucose transporter 1</fullName>
    </recommendedName>
</protein>
<dbReference type="AlphaFoldDB" id="A0AAQ4F997"/>
<feature type="region of interest" description="Disordered" evidence="4">
    <location>
        <begin position="419"/>
        <end position="493"/>
    </location>
</feature>
<keyword evidence="3 5" id="KW-0472">Membrane</keyword>
<dbReference type="PANTHER" id="PTHR23121">
    <property type="entry name" value="SODIUM-DEPENDENT GLUCOSE TRANSPORTER 1"/>
    <property type="match status" value="1"/>
</dbReference>
<feature type="compositionally biased region" description="Polar residues" evidence="4">
    <location>
        <begin position="384"/>
        <end position="407"/>
    </location>
</feature>
<keyword evidence="2 5" id="KW-1133">Transmembrane helix</keyword>
<dbReference type="Proteomes" id="UP001321473">
    <property type="component" value="Unassembled WGS sequence"/>
</dbReference>
<dbReference type="PANTHER" id="PTHR23121:SF9">
    <property type="entry name" value="SODIUM-DEPENDENT GLUCOSE TRANSPORTER 1"/>
    <property type="match status" value="1"/>
</dbReference>
<reference evidence="6 7" key="1">
    <citation type="journal article" date="2023" name="Arcadia Sci">
        <title>De novo assembly of a long-read Amblyomma americanum tick genome.</title>
        <authorList>
            <person name="Chou S."/>
            <person name="Poskanzer K.E."/>
            <person name="Rollins M."/>
            <person name="Thuy-Boun P.S."/>
        </authorList>
    </citation>
    <scope>NUCLEOTIDE SEQUENCE [LARGE SCALE GENOMIC DNA]</scope>
    <source>
        <strain evidence="6">F_SG_1</strain>
        <tissue evidence="6">Salivary glands</tissue>
    </source>
</reference>
<feature type="transmembrane region" description="Helical" evidence="5">
    <location>
        <begin position="790"/>
        <end position="809"/>
    </location>
</feature>
<accession>A0AAQ4F997</accession>
<dbReference type="InterPro" id="IPR011701">
    <property type="entry name" value="MFS"/>
</dbReference>
<feature type="compositionally biased region" description="Polar residues" evidence="4">
    <location>
        <begin position="480"/>
        <end position="493"/>
    </location>
</feature>
<evidence type="ECO:0000256" key="4">
    <source>
        <dbReference type="SAM" id="MobiDB-lite"/>
    </source>
</evidence>
<sequence length="963" mass="103066">MMASTRDSFQRSDDEEELVFDQTGLLTNKLSSRHGVVSRNHAVNSGGRLTVARTVNLCLSFFGLGLCFAIPTATIQDLQRRTNSEADIKHIYTARYGGYIFGCLIGGFLFDWYNRQFLLFLSIFATSIGIIVMPFCAQLATLMACSAITGITMGFLDTGGNVWCLDLWGRHSAPLMQALHFCFALGALVAPLIAEPFLSPASLSRISPTYSLGNASLALETYANIPPIGIHHGIVVSRHHSHVMPHLLNSPLPPGIVSRPRRSVGEEPMNSTYVQFPSSTNISKHNESDAGDEAEQHTFLNSTNIESNDTSRIESSNSNQTTSSTPAPSSTTPAKKPTKPFYAEGPKKEDKWDRKSQKKAPKGPAVAASPNSTNSSTHTNATSLKPNSTTSPTPAPVSKQSSAVPVSAQTALPPLSALNESSKAHSSNGNASTETSAPNNSSGTGGESTLQEGTNATLQVPSSVGPISSSTVSSEVTTGNPTTRKPSTSQVITTKRFSVATTGKPNVALVTDPAPEKHDVYTTHKQSDQSMKSMVTTETKSTTQAINLFTTQGSVMSTTRATVASEETTAVYAPTKSEQAMPNYEPGIEHLATEKPKQHTSHKPSSLVPETLSPSTTSRPMQPAVGAVENNAANGSSAEISNKPSSLTTKATLLEQASPTGETGLTSWITHKFMKNRIGKLEFVYAILGAYLFIVSVVFLVFLCTSPRDSRSRQEEDIKMPGPSGKRSLVLLSSLFFFLYMGMEAAVGELLKIYAGHPGGYALTYVFWGSFAAARFLAIPIAIKVSCRNMLLGDLGICFLASVLLVAGADRMESLLWTGIGVLGVGMASVLPTSLAWLERHMRVTNRAASVVLLGAAFGEMALPFLARHLIEREPAVLVYVNVSVVTLCCLNFGALWLATAKRGEKYAPDGGPPDRSLYQLANLDDGDDQADFTLLRPMCANGENGLHFKGKHRFPRGLSATS</sequence>
<dbReference type="GO" id="GO:0022857">
    <property type="term" value="F:transmembrane transporter activity"/>
    <property type="evidence" value="ECO:0007669"/>
    <property type="project" value="InterPro"/>
</dbReference>
<gene>
    <name evidence="6" type="ORF">V5799_015416</name>
</gene>
<dbReference type="EMBL" id="JARKHS020005757">
    <property type="protein sequence ID" value="KAK8783242.1"/>
    <property type="molecule type" value="Genomic_DNA"/>
</dbReference>
<feature type="compositionally biased region" description="Polar residues" evidence="4">
    <location>
        <begin position="298"/>
        <end position="314"/>
    </location>
</feature>
<evidence type="ECO:0000313" key="7">
    <source>
        <dbReference type="Proteomes" id="UP001321473"/>
    </source>
</evidence>
<feature type="transmembrane region" description="Helical" evidence="5">
    <location>
        <begin position="683"/>
        <end position="704"/>
    </location>
</feature>
<feature type="transmembrane region" description="Helical" evidence="5">
    <location>
        <begin position="759"/>
        <end position="778"/>
    </location>
</feature>
<feature type="transmembrane region" description="Helical" evidence="5">
    <location>
        <begin position="850"/>
        <end position="871"/>
    </location>
</feature>
<evidence type="ECO:0000313" key="6">
    <source>
        <dbReference type="EMBL" id="KAK8783242.1"/>
    </source>
</evidence>
<evidence type="ECO:0000256" key="3">
    <source>
        <dbReference type="ARBA" id="ARBA00023136"/>
    </source>
</evidence>
<feature type="transmembrane region" description="Helical" evidence="5">
    <location>
        <begin position="877"/>
        <end position="899"/>
    </location>
</feature>
<dbReference type="Pfam" id="PF07690">
    <property type="entry name" value="MFS_1"/>
    <property type="match status" value="1"/>
</dbReference>
<feature type="compositionally biased region" description="Basic and acidic residues" evidence="4">
    <location>
        <begin position="345"/>
        <end position="355"/>
    </location>
</feature>
<feature type="compositionally biased region" description="Low complexity" evidence="4">
    <location>
        <begin position="315"/>
        <end position="335"/>
    </location>
</feature>
<feature type="region of interest" description="Disordered" evidence="4">
    <location>
        <begin position="247"/>
        <end position="407"/>
    </location>
</feature>
<feature type="transmembrane region" description="Helical" evidence="5">
    <location>
        <begin position="54"/>
        <end position="75"/>
    </location>
</feature>
<name>A0AAQ4F997_AMBAM</name>
<dbReference type="Gene3D" id="1.20.1250.20">
    <property type="entry name" value="MFS general substrate transporter like domains"/>
    <property type="match status" value="1"/>
</dbReference>
<feature type="transmembrane region" description="Helical" evidence="5">
    <location>
        <begin position="729"/>
        <end position="747"/>
    </location>
</feature>
<evidence type="ECO:0000256" key="1">
    <source>
        <dbReference type="ARBA" id="ARBA00022692"/>
    </source>
</evidence>
<feature type="transmembrane region" description="Helical" evidence="5">
    <location>
        <begin position="815"/>
        <end position="838"/>
    </location>
</feature>
<comment type="caution">
    <text evidence="6">The sequence shown here is derived from an EMBL/GenBank/DDBJ whole genome shotgun (WGS) entry which is preliminary data.</text>
</comment>
<keyword evidence="7" id="KW-1185">Reference proteome</keyword>
<feature type="transmembrane region" description="Helical" evidence="5">
    <location>
        <begin position="96"/>
        <end position="113"/>
    </location>
</feature>
<organism evidence="6 7">
    <name type="scientific">Amblyomma americanum</name>
    <name type="common">Lone star tick</name>
    <dbReference type="NCBI Taxonomy" id="6943"/>
    <lineage>
        <taxon>Eukaryota</taxon>
        <taxon>Metazoa</taxon>
        <taxon>Ecdysozoa</taxon>
        <taxon>Arthropoda</taxon>
        <taxon>Chelicerata</taxon>
        <taxon>Arachnida</taxon>
        <taxon>Acari</taxon>
        <taxon>Parasitiformes</taxon>
        <taxon>Ixodida</taxon>
        <taxon>Ixodoidea</taxon>
        <taxon>Ixodidae</taxon>
        <taxon>Amblyomminae</taxon>
        <taxon>Amblyomma</taxon>
    </lineage>
</organism>
<feature type="compositionally biased region" description="Polar residues" evidence="4">
    <location>
        <begin position="419"/>
        <end position="459"/>
    </location>
</feature>